<proteinExistence type="predicted"/>
<dbReference type="GO" id="GO:0016757">
    <property type="term" value="F:glycosyltransferase activity"/>
    <property type="evidence" value="ECO:0007669"/>
    <property type="project" value="UniProtKB-KW"/>
</dbReference>
<evidence type="ECO:0000313" key="7">
    <source>
        <dbReference type="EMBL" id="XCJ72486.1"/>
    </source>
</evidence>
<evidence type="ECO:0000256" key="1">
    <source>
        <dbReference type="ARBA" id="ARBA00021292"/>
    </source>
</evidence>
<protein>
    <recommendedName>
        <fullName evidence="1">D-inositol 3-phosphate glycosyltransferase</fullName>
    </recommendedName>
</protein>
<dbReference type="Pfam" id="PF13439">
    <property type="entry name" value="Glyco_transf_4"/>
    <property type="match status" value="1"/>
</dbReference>
<evidence type="ECO:0000256" key="2">
    <source>
        <dbReference type="ARBA" id="ARBA00022676"/>
    </source>
</evidence>
<dbReference type="AlphaFoldDB" id="A0AAU8IVP3"/>
<feature type="compositionally biased region" description="Basic residues" evidence="4">
    <location>
        <begin position="397"/>
        <end position="413"/>
    </location>
</feature>
<organism evidence="7">
    <name type="scientific">Streptomyces tabacisoli</name>
    <dbReference type="NCBI Taxonomy" id="3156398"/>
    <lineage>
        <taxon>Bacteria</taxon>
        <taxon>Bacillati</taxon>
        <taxon>Actinomycetota</taxon>
        <taxon>Actinomycetes</taxon>
        <taxon>Kitasatosporales</taxon>
        <taxon>Streptomycetaceae</taxon>
        <taxon>Streptomyces</taxon>
    </lineage>
</organism>
<evidence type="ECO:0000256" key="4">
    <source>
        <dbReference type="SAM" id="MobiDB-lite"/>
    </source>
</evidence>
<feature type="region of interest" description="Disordered" evidence="4">
    <location>
        <begin position="397"/>
        <end position="439"/>
    </location>
</feature>
<feature type="domain" description="Glycosyltransferase subfamily 4-like N-terminal" evidence="6">
    <location>
        <begin position="13"/>
        <end position="193"/>
    </location>
</feature>
<dbReference type="PANTHER" id="PTHR12526:SF627">
    <property type="entry name" value="D-RHAMNOSYLTRANSFERASE WBPZ"/>
    <property type="match status" value="1"/>
</dbReference>
<evidence type="ECO:0000259" key="5">
    <source>
        <dbReference type="Pfam" id="PF00534"/>
    </source>
</evidence>
<accession>A0AAU8IVP3</accession>
<name>A0AAU8IVP3_9ACTN</name>
<dbReference type="Pfam" id="PF00534">
    <property type="entry name" value="Glycos_transf_1"/>
    <property type="match status" value="1"/>
</dbReference>
<keyword evidence="2 7" id="KW-0328">Glycosyltransferase</keyword>
<feature type="compositionally biased region" description="Low complexity" evidence="4">
    <location>
        <begin position="430"/>
        <end position="439"/>
    </location>
</feature>
<keyword evidence="3 7" id="KW-0808">Transferase</keyword>
<reference evidence="7" key="1">
    <citation type="submission" date="2024-06" db="EMBL/GenBank/DDBJ databases">
        <title>Streptomyces sp. strain HUAS MG91 genome sequences.</title>
        <authorList>
            <person name="Mo P."/>
        </authorList>
    </citation>
    <scope>NUCLEOTIDE SEQUENCE</scope>
    <source>
        <strain evidence="7">HUAS MG91</strain>
    </source>
</reference>
<dbReference type="EMBL" id="CP159534">
    <property type="protein sequence ID" value="XCJ72486.1"/>
    <property type="molecule type" value="Genomic_DNA"/>
</dbReference>
<dbReference type="CDD" id="cd03820">
    <property type="entry name" value="GT4_AmsD-like"/>
    <property type="match status" value="1"/>
</dbReference>
<dbReference type="RefSeq" id="WP_353944049.1">
    <property type="nucleotide sequence ID" value="NZ_CP159534.1"/>
</dbReference>
<dbReference type="PANTHER" id="PTHR12526">
    <property type="entry name" value="GLYCOSYLTRANSFERASE"/>
    <property type="match status" value="1"/>
</dbReference>
<sequence length="439" mass="47936">MKIVFLLHNVYAIGGTVRTTLNLAAALTEHGGHEVEIVSMSRHRETPRFPVDPRIGLVPLVDTRDGSADSALPAYGEPAREFPAAEKRHKQYSLLHDQRVRAYLEERCDADVVIGTRPGVNVYLAKWGPKRALRLAQEHLRHDAHSKKLRSVLARYYRQLDAVVTVTEEDAAVYRARMVLPGVRVLSVPNIVPPAPVPPSDGTSKIIAAAGRLAPGKRYDLLLEAFTAVAAKEPDWELRIYGGGAQEERLRNLVSGLGLTGRARLMGAVSPIEPEFARASLVVSASDAESFGMTLVEAMRCGVPVVSTDAPLGPGEIITDGHDGRLVPVGDARALAEAMVELIEDETLRRSMGAAALESAHRYDPEPIVARYGLLFTQLGATRRRRAGQRLRGRAVNWARRKARSVRGTRPRRQTGQEGTRHEGRGHRAGGAAARPRTP</sequence>
<evidence type="ECO:0000256" key="3">
    <source>
        <dbReference type="ARBA" id="ARBA00022679"/>
    </source>
</evidence>
<dbReference type="SUPFAM" id="SSF53756">
    <property type="entry name" value="UDP-Glycosyltransferase/glycogen phosphorylase"/>
    <property type="match status" value="1"/>
</dbReference>
<dbReference type="InterPro" id="IPR028098">
    <property type="entry name" value="Glyco_trans_4-like_N"/>
</dbReference>
<feature type="domain" description="Glycosyl transferase family 1" evidence="5">
    <location>
        <begin position="199"/>
        <end position="356"/>
    </location>
</feature>
<evidence type="ECO:0000259" key="6">
    <source>
        <dbReference type="Pfam" id="PF13439"/>
    </source>
</evidence>
<dbReference type="KEGG" id="stac:ABII15_22095"/>
<dbReference type="InterPro" id="IPR001296">
    <property type="entry name" value="Glyco_trans_1"/>
</dbReference>
<dbReference type="Gene3D" id="3.40.50.2000">
    <property type="entry name" value="Glycogen Phosphorylase B"/>
    <property type="match status" value="2"/>
</dbReference>
<gene>
    <name evidence="7" type="ORF">ABII15_22095</name>
</gene>